<feature type="transmembrane region" description="Helical" evidence="16">
    <location>
        <begin position="51"/>
        <end position="70"/>
    </location>
</feature>
<dbReference type="GO" id="GO:0031966">
    <property type="term" value="C:mitochondrial membrane"/>
    <property type="evidence" value="ECO:0007669"/>
    <property type="project" value="UniProtKB-SubCell"/>
</dbReference>
<protein>
    <recommendedName>
        <fullName evidence="4">NADH-ubiquinone oxidoreductase chain 6</fullName>
        <ecNumber evidence="3">7.1.1.2</ecNumber>
    </recommendedName>
    <alternativeName>
        <fullName evidence="14">NADH dehydrogenase subunit 6</fullName>
    </alternativeName>
</protein>
<evidence type="ECO:0000256" key="16">
    <source>
        <dbReference type="SAM" id="Phobius"/>
    </source>
</evidence>
<gene>
    <name evidence="17" type="primary">nad6</name>
</gene>
<feature type="transmembrane region" description="Helical" evidence="16">
    <location>
        <begin position="24"/>
        <end position="44"/>
    </location>
</feature>
<proteinExistence type="inferred from homology"/>
<reference evidence="17" key="2">
    <citation type="submission" date="2018-09" db="EMBL/GenBank/DDBJ databases">
        <authorList>
            <person name="James G."/>
        </authorList>
    </citation>
    <scope>NUCLEOTIDE SEQUENCE</scope>
</reference>
<keyword evidence="12 17" id="KW-0496">Mitochondrion</keyword>
<keyword evidence="7 16" id="KW-0812">Transmembrane</keyword>
<keyword evidence="6" id="KW-0679">Respiratory chain</keyword>
<evidence type="ECO:0000256" key="11">
    <source>
        <dbReference type="ARBA" id="ARBA00023027"/>
    </source>
</evidence>
<feature type="transmembrane region" description="Helical" evidence="16">
    <location>
        <begin position="82"/>
        <end position="100"/>
    </location>
</feature>
<keyword evidence="5" id="KW-0813">Transport</keyword>
<evidence type="ECO:0000256" key="9">
    <source>
        <dbReference type="ARBA" id="ARBA00022982"/>
    </source>
</evidence>
<evidence type="ECO:0000313" key="17">
    <source>
        <dbReference type="EMBL" id="AYU71317.1"/>
    </source>
</evidence>
<evidence type="ECO:0000256" key="2">
    <source>
        <dbReference type="ARBA" id="ARBA00005698"/>
    </source>
</evidence>
<evidence type="ECO:0000256" key="7">
    <source>
        <dbReference type="ARBA" id="ARBA00022692"/>
    </source>
</evidence>
<dbReference type="PANTHER" id="PTHR11435:SF1">
    <property type="entry name" value="NADH-UBIQUINONE OXIDOREDUCTASE CHAIN 6"/>
    <property type="match status" value="1"/>
</dbReference>
<evidence type="ECO:0000256" key="3">
    <source>
        <dbReference type="ARBA" id="ARBA00012944"/>
    </source>
</evidence>
<evidence type="ECO:0000256" key="15">
    <source>
        <dbReference type="ARBA" id="ARBA00049551"/>
    </source>
</evidence>
<evidence type="ECO:0000256" key="8">
    <source>
        <dbReference type="ARBA" id="ARBA00022967"/>
    </source>
</evidence>
<accession>A0A3G4RYG6</accession>
<keyword evidence="10 16" id="KW-1133">Transmembrane helix</keyword>
<dbReference type="EC" id="7.1.1.2" evidence="3"/>
<evidence type="ECO:0000256" key="6">
    <source>
        <dbReference type="ARBA" id="ARBA00022660"/>
    </source>
</evidence>
<evidence type="ECO:0000256" key="13">
    <source>
        <dbReference type="ARBA" id="ARBA00023136"/>
    </source>
</evidence>
<geneLocation type="mitochondrion" evidence="17"/>
<keyword evidence="13 16" id="KW-0472">Membrane</keyword>
<dbReference type="PANTHER" id="PTHR11435">
    <property type="entry name" value="NADH UBIQUINONE OXIDOREDUCTASE SUBUNIT ND6"/>
    <property type="match status" value="1"/>
</dbReference>
<name>A0A3G4RYG6_9COLE</name>
<dbReference type="GO" id="GO:0008137">
    <property type="term" value="F:NADH dehydrogenase (ubiquinone) activity"/>
    <property type="evidence" value="ECO:0007669"/>
    <property type="project" value="UniProtKB-EC"/>
</dbReference>
<comment type="subcellular location">
    <subcellularLocation>
        <location evidence="1">Mitochondrion membrane</location>
        <topology evidence="1">Multi-pass membrane protein</topology>
    </subcellularLocation>
</comment>
<evidence type="ECO:0000256" key="14">
    <source>
        <dbReference type="ARBA" id="ARBA00031019"/>
    </source>
</evidence>
<comment type="similarity">
    <text evidence="2">Belongs to the complex I subunit 6 family.</text>
</comment>
<evidence type="ECO:0000256" key="10">
    <source>
        <dbReference type="ARBA" id="ARBA00022989"/>
    </source>
</evidence>
<sequence length="168" mass="19289">MLLLTSLSLTVSFAFFISKHPISMGFSLLMQTIMISLMTGLINLNFWYSFILFLIMVGGMLVIFIYMTSVASNEKFKPSIEMIFMMMSIITMMLVLMMIMEPMMLKTETISLLTQALPIKNVWALSLTKFITYPQNMKLIMMMSYLFLALIAIVKITNIKYGPLRVNN</sequence>
<dbReference type="AlphaFoldDB" id="A0A3G4RYG6"/>
<evidence type="ECO:0000256" key="1">
    <source>
        <dbReference type="ARBA" id="ARBA00004225"/>
    </source>
</evidence>
<keyword evidence="8" id="KW-1278">Translocase</keyword>
<feature type="transmembrane region" description="Helical" evidence="16">
    <location>
        <begin position="139"/>
        <end position="159"/>
    </location>
</feature>
<keyword evidence="9" id="KW-0249">Electron transport</keyword>
<evidence type="ECO:0000256" key="5">
    <source>
        <dbReference type="ARBA" id="ARBA00022448"/>
    </source>
</evidence>
<evidence type="ECO:0000256" key="4">
    <source>
        <dbReference type="ARBA" id="ARBA00021095"/>
    </source>
</evidence>
<evidence type="ECO:0000256" key="12">
    <source>
        <dbReference type="ARBA" id="ARBA00023128"/>
    </source>
</evidence>
<comment type="catalytic activity">
    <reaction evidence="15">
        <text>a ubiquinone + NADH + 5 H(+)(in) = a ubiquinol + NAD(+) + 4 H(+)(out)</text>
        <dbReference type="Rhea" id="RHEA:29091"/>
        <dbReference type="Rhea" id="RHEA-COMP:9565"/>
        <dbReference type="Rhea" id="RHEA-COMP:9566"/>
        <dbReference type="ChEBI" id="CHEBI:15378"/>
        <dbReference type="ChEBI" id="CHEBI:16389"/>
        <dbReference type="ChEBI" id="CHEBI:17976"/>
        <dbReference type="ChEBI" id="CHEBI:57540"/>
        <dbReference type="ChEBI" id="CHEBI:57945"/>
        <dbReference type="EC" id="7.1.1.2"/>
    </reaction>
</comment>
<dbReference type="InterPro" id="IPR050269">
    <property type="entry name" value="ComplexI_Subunit6"/>
</dbReference>
<dbReference type="EMBL" id="MH923243">
    <property type="protein sequence ID" value="AYU71317.1"/>
    <property type="molecule type" value="Genomic_DNA"/>
</dbReference>
<keyword evidence="11" id="KW-0520">NAD</keyword>
<organism evidence="17">
    <name type="scientific">Agrilinae sp. 1 ACP-2013</name>
    <dbReference type="NCBI Taxonomy" id="1434404"/>
    <lineage>
        <taxon>Eukaryota</taxon>
        <taxon>Metazoa</taxon>
        <taxon>Ecdysozoa</taxon>
        <taxon>Arthropoda</taxon>
        <taxon>Hexapoda</taxon>
        <taxon>Insecta</taxon>
        <taxon>Pterygota</taxon>
        <taxon>Neoptera</taxon>
        <taxon>Endopterygota</taxon>
        <taxon>Coleoptera</taxon>
        <taxon>Polyphaga</taxon>
        <taxon>Elateriformia</taxon>
        <taxon>Buprestoidea</taxon>
        <taxon>Buprestidae</taxon>
        <taxon>Agrilinae</taxon>
    </lineage>
</organism>
<reference evidence="17" key="1">
    <citation type="journal article" date="2015" name="Mol. Biol. Evol.">
        <title>Soup to Tree: The Phylogeny of Beetles Inferred by Mitochondrial Metagenomics of a Bornean Rainforest Sample.</title>
        <authorList>
            <person name="Crampton-Platt A."/>
            <person name="Timmermans M.J."/>
            <person name="Gimmel M.L."/>
            <person name="Kutty S.N."/>
            <person name="Cockerill T.D."/>
            <person name="Vun Khen C."/>
            <person name="Vogler A.P."/>
        </authorList>
    </citation>
    <scope>NUCLEOTIDE SEQUENCE</scope>
</reference>